<sequence length="84" mass="9793">MYVWDATAADPKLLVFLKSYRNFLHTESDTEKFYIEVQEIILARYNKTFDWALKAKMMLEKKAIEAARVFVEDTGLSDSLTGYC</sequence>
<dbReference type="AlphaFoldDB" id="A0A2P6RV55"/>
<comment type="caution">
    <text evidence="1">The sequence shown here is derived from an EMBL/GenBank/DDBJ whole genome shotgun (WGS) entry which is preliminary data.</text>
</comment>
<evidence type="ECO:0000313" key="1">
    <source>
        <dbReference type="EMBL" id="PRQ50308.1"/>
    </source>
</evidence>
<dbReference type="EC" id="3.1.3.21" evidence="1"/>
<proteinExistence type="predicted"/>
<gene>
    <name evidence="1" type="ORF">RchiOBHm_Chr2g0131751</name>
</gene>
<keyword evidence="2" id="KW-1185">Reference proteome</keyword>
<reference evidence="1 2" key="1">
    <citation type="journal article" date="2018" name="Nat. Genet.">
        <title>The Rosa genome provides new insights in the design of modern roses.</title>
        <authorList>
            <person name="Bendahmane M."/>
        </authorList>
    </citation>
    <scope>NUCLEOTIDE SEQUENCE [LARGE SCALE GENOMIC DNA]</scope>
    <source>
        <strain evidence="2">cv. Old Blush</strain>
    </source>
</reference>
<dbReference type="Proteomes" id="UP000238479">
    <property type="component" value="Chromosome 2"/>
</dbReference>
<keyword evidence="1" id="KW-0378">Hydrolase</keyword>
<dbReference type="Gene3D" id="1.10.150.240">
    <property type="entry name" value="Putative phosphatase, domain 2"/>
    <property type="match status" value="1"/>
</dbReference>
<dbReference type="EMBL" id="PDCK01000040">
    <property type="protein sequence ID" value="PRQ50308.1"/>
    <property type="molecule type" value="Genomic_DNA"/>
</dbReference>
<dbReference type="Gramene" id="PRQ50308">
    <property type="protein sequence ID" value="PRQ50308"/>
    <property type="gene ID" value="RchiOBHm_Chr2g0131751"/>
</dbReference>
<protein>
    <submittedName>
        <fullName evidence="1">Putative glycerol-1-phosphatase</fullName>
        <ecNumber evidence="1">3.1.3.21</ecNumber>
    </submittedName>
</protein>
<dbReference type="PANTHER" id="PTHR18901">
    <property type="entry name" value="2-DEOXYGLUCOSE-6-PHOSPHATE PHOSPHATASE 2"/>
    <property type="match status" value="1"/>
</dbReference>
<dbReference type="STRING" id="74649.A0A2P6RV55"/>
<dbReference type="PANTHER" id="PTHR18901:SF38">
    <property type="entry name" value="PSEUDOURIDINE-5'-PHOSPHATASE"/>
    <property type="match status" value="1"/>
</dbReference>
<dbReference type="GO" id="GO:0043136">
    <property type="term" value="F:sn-glycerol 3-phosphatase activity"/>
    <property type="evidence" value="ECO:0007669"/>
    <property type="project" value="TreeGrafter"/>
</dbReference>
<name>A0A2P6RV55_ROSCH</name>
<organism evidence="1 2">
    <name type="scientific">Rosa chinensis</name>
    <name type="common">China rose</name>
    <dbReference type="NCBI Taxonomy" id="74649"/>
    <lineage>
        <taxon>Eukaryota</taxon>
        <taxon>Viridiplantae</taxon>
        <taxon>Streptophyta</taxon>
        <taxon>Embryophyta</taxon>
        <taxon>Tracheophyta</taxon>
        <taxon>Spermatophyta</taxon>
        <taxon>Magnoliopsida</taxon>
        <taxon>eudicotyledons</taxon>
        <taxon>Gunneridae</taxon>
        <taxon>Pentapetalae</taxon>
        <taxon>rosids</taxon>
        <taxon>fabids</taxon>
        <taxon>Rosales</taxon>
        <taxon>Rosaceae</taxon>
        <taxon>Rosoideae</taxon>
        <taxon>Rosoideae incertae sedis</taxon>
        <taxon>Rosa</taxon>
    </lineage>
</organism>
<accession>A0A2P6RV55</accession>
<evidence type="ECO:0000313" key="2">
    <source>
        <dbReference type="Proteomes" id="UP000238479"/>
    </source>
</evidence>
<dbReference type="InterPro" id="IPR023198">
    <property type="entry name" value="PGP-like_dom2"/>
</dbReference>
<dbReference type="GO" id="GO:0006114">
    <property type="term" value="P:glycerol biosynthetic process"/>
    <property type="evidence" value="ECO:0007669"/>
    <property type="project" value="TreeGrafter"/>
</dbReference>